<proteinExistence type="predicted"/>
<keyword evidence="3" id="KW-1185">Reference proteome</keyword>
<name>A0A6I2ME12_9BACI</name>
<protein>
    <submittedName>
        <fullName evidence="2">XRE family transcriptional regulator</fullName>
    </submittedName>
</protein>
<dbReference type="EMBL" id="WKKF01000002">
    <property type="protein sequence ID" value="MRX54651.1"/>
    <property type="molecule type" value="Genomic_DNA"/>
</dbReference>
<organism evidence="2 3">
    <name type="scientific">Metabacillus idriensis</name>
    <dbReference type="NCBI Taxonomy" id="324768"/>
    <lineage>
        <taxon>Bacteria</taxon>
        <taxon>Bacillati</taxon>
        <taxon>Bacillota</taxon>
        <taxon>Bacilli</taxon>
        <taxon>Bacillales</taxon>
        <taxon>Bacillaceae</taxon>
        <taxon>Metabacillus</taxon>
    </lineage>
</organism>
<reference evidence="2 3" key="1">
    <citation type="submission" date="2019-11" db="EMBL/GenBank/DDBJ databases">
        <title>Bacillus idriensis genome.</title>
        <authorList>
            <person name="Konopka E.N."/>
            <person name="Newman J.D."/>
        </authorList>
    </citation>
    <scope>NUCLEOTIDE SEQUENCE [LARGE SCALE GENOMIC DNA]</scope>
    <source>
        <strain evidence="2 3">DSM 19097</strain>
    </source>
</reference>
<evidence type="ECO:0000313" key="3">
    <source>
        <dbReference type="Proteomes" id="UP000441585"/>
    </source>
</evidence>
<comment type="caution">
    <text evidence="2">The sequence shown here is derived from an EMBL/GenBank/DDBJ whole genome shotgun (WGS) entry which is preliminary data.</text>
</comment>
<gene>
    <name evidence="2" type="ORF">GJU41_11775</name>
</gene>
<accession>A0A6I2ME12</accession>
<evidence type="ECO:0000313" key="2">
    <source>
        <dbReference type="EMBL" id="MRX54651.1"/>
    </source>
</evidence>
<sequence length="70" mass="7858">MIDFSPLFETLKEKGLKPKDLRGTLLAPDTLAKINKAHMSTDSKIYIGTIEKICLYLDVPIEKVVRIVNA</sequence>
<dbReference type="AlphaFoldDB" id="A0A6I2ME12"/>
<dbReference type="RefSeq" id="WP_154318668.1">
    <property type="nucleotide sequence ID" value="NZ_CAJGAA010000002.1"/>
</dbReference>
<dbReference type="InterPro" id="IPR001387">
    <property type="entry name" value="Cro/C1-type_HTH"/>
</dbReference>
<dbReference type="Proteomes" id="UP000441585">
    <property type="component" value="Unassembled WGS sequence"/>
</dbReference>
<feature type="domain" description="HTH cro/C1-type" evidence="1">
    <location>
        <begin position="10"/>
        <end position="62"/>
    </location>
</feature>
<dbReference type="Pfam" id="PF13443">
    <property type="entry name" value="HTH_26"/>
    <property type="match status" value="1"/>
</dbReference>
<evidence type="ECO:0000259" key="1">
    <source>
        <dbReference type="Pfam" id="PF13443"/>
    </source>
</evidence>